<dbReference type="AlphaFoldDB" id="W7IEN7"/>
<keyword evidence="2" id="KW-1185">Reference proteome</keyword>
<proteinExistence type="predicted"/>
<dbReference type="STRING" id="909613.UO65_5420"/>
<dbReference type="EMBL" id="AYXG01000209">
    <property type="protein sequence ID" value="EWC59330.1"/>
    <property type="molecule type" value="Genomic_DNA"/>
</dbReference>
<comment type="caution">
    <text evidence="1">The sequence shown here is derived from an EMBL/GenBank/DDBJ whole genome shotgun (WGS) entry which is preliminary data.</text>
</comment>
<dbReference type="Proteomes" id="UP000019277">
    <property type="component" value="Unassembled WGS sequence"/>
</dbReference>
<evidence type="ECO:0000313" key="1">
    <source>
        <dbReference type="EMBL" id="EWC59330.1"/>
    </source>
</evidence>
<name>W7IEN7_9PSEU</name>
<sequence>MPADAGRLRTHAIQEMFWTRTGLLLSVLLVVSGLSTWAAGSIDAGTPKNLLTALGTGTFVSAVIGFGQTLITASAAQRAMVTPLVEESRKALRELSDEYRSLNAEFFPTHVFEATTDPDPAFNALMMRDLGATRQFLFRGFSGRYAAVRLLLAHAEWEVRAVVADPRARGSVTGRARHKLRHKGADADYETEYERVQEALHEEIRIGLVGLFLARGRCTSIEVTAVADPPLDRLEMFDDSVWVTLYSSVSGSQSLYPRSLRFSEGSFLYGMQRAEFARLHATDGARFVITPETTRDEFLAHFAAVTGEQPTEERFRELAERFHAFRRDFAAKAELGG</sequence>
<reference evidence="1 2" key="1">
    <citation type="journal article" date="2014" name="Genome Announc.">
        <title>Draft Genome Sequence of the Antitrypanosomally Active Sponge-Associated Bacterium Actinokineospora sp. Strain EG49.</title>
        <authorList>
            <person name="Harjes J."/>
            <person name="Ryu T."/>
            <person name="Abdelmohsen U.R."/>
            <person name="Moitinho-Silva L."/>
            <person name="Horn H."/>
            <person name="Ravasi T."/>
            <person name="Hentschel U."/>
        </authorList>
    </citation>
    <scope>NUCLEOTIDE SEQUENCE [LARGE SCALE GENOMIC DNA]</scope>
    <source>
        <strain evidence="1 2">EG49</strain>
    </source>
</reference>
<accession>W7IEN7</accession>
<organism evidence="1 2">
    <name type="scientific">Actinokineospora spheciospongiae</name>
    <dbReference type="NCBI Taxonomy" id="909613"/>
    <lineage>
        <taxon>Bacteria</taxon>
        <taxon>Bacillati</taxon>
        <taxon>Actinomycetota</taxon>
        <taxon>Actinomycetes</taxon>
        <taxon>Pseudonocardiales</taxon>
        <taxon>Pseudonocardiaceae</taxon>
        <taxon>Actinokineospora</taxon>
    </lineage>
</organism>
<dbReference type="eggNOG" id="ENOG5030QB7">
    <property type="taxonomic scope" value="Bacteria"/>
</dbReference>
<gene>
    <name evidence="1" type="ORF">UO65_5420</name>
</gene>
<protein>
    <submittedName>
        <fullName evidence="1">Uncharacterized protein</fullName>
    </submittedName>
</protein>
<evidence type="ECO:0000313" key="2">
    <source>
        <dbReference type="Proteomes" id="UP000019277"/>
    </source>
</evidence>
<dbReference type="PATRIC" id="fig|909613.9.peg.5414"/>